<evidence type="ECO:0000256" key="1">
    <source>
        <dbReference type="ARBA" id="ARBA00001946"/>
    </source>
</evidence>
<feature type="domain" description="GGDEF" evidence="5">
    <location>
        <begin position="215"/>
        <end position="347"/>
    </location>
</feature>
<feature type="transmembrane region" description="Helical" evidence="4">
    <location>
        <begin position="147"/>
        <end position="168"/>
    </location>
</feature>
<feature type="transmembrane region" description="Helical" evidence="4">
    <location>
        <begin position="44"/>
        <end position="65"/>
    </location>
</feature>
<dbReference type="EC" id="2.7.7.65" evidence="2"/>
<dbReference type="RefSeq" id="WP_109825410.1">
    <property type="nucleotide sequence ID" value="NZ_QGKL01000042.1"/>
</dbReference>
<dbReference type="Pfam" id="PF05230">
    <property type="entry name" value="MASE2"/>
    <property type="match status" value="1"/>
</dbReference>
<dbReference type="OrthoDB" id="5621267at2"/>
<comment type="catalytic activity">
    <reaction evidence="3">
        <text>2 GTP = 3',3'-c-di-GMP + 2 diphosphate</text>
        <dbReference type="Rhea" id="RHEA:24898"/>
        <dbReference type="ChEBI" id="CHEBI:33019"/>
        <dbReference type="ChEBI" id="CHEBI:37565"/>
        <dbReference type="ChEBI" id="CHEBI:58805"/>
        <dbReference type="EC" id="2.7.7.65"/>
    </reaction>
</comment>
<keyword evidence="7" id="KW-1185">Reference proteome</keyword>
<gene>
    <name evidence="6" type="ORF">DKT75_18095</name>
</gene>
<dbReference type="Gene3D" id="3.30.70.270">
    <property type="match status" value="1"/>
</dbReference>
<dbReference type="SMART" id="SM00267">
    <property type="entry name" value="GGDEF"/>
    <property type="match status" value="1"/>
</dbReference>
<dbReference type="NCBIfam" id="TIGR00254">
    <property type="entry name" value="GGDEF"/>
    <property type="match status" value="1"/>
</dbReference>
<organism evidence="6 7">
    <name type="scientific">Leucothrix arctica</name>
    <dbReference type="NCBI Taxonomy" id="1481894"/>
    <lineage>
        <taxon>Bacteria</taxon>
        <taxon>Pseudomonadati</taxon>
        <taxon>Pseudomonadota</taxon>
        <taxon>Gammaproteobacteria</taxon>
        <taxon>Thiotrichales</taxon>
        <taxon>Thiotrichaceae</taxon>
        <taxon>Leucothrix</taxon>
    </lineage>
</organism>
<dbReference type="InterPro" id="IPR050469">
    <property type="entry name" value="Diguanylate_Cyclase"/>
</dbReference>
<evidence type="ECO:0000256" key="3">
    <source>
        <dbReference type="ARBA" id="ARBA00034247"/>
    </source>
</evidence>
<keyword evidence="4" id="KW-1133">Transmembrane helix</keyword>
<dbReference type="PANTHER" id="PTHR45138">
    <property type="entry name" value="REGULATORY COMPONENTS OF SENSORY TRANSDUCTION SYSTEM"/>
    <property type="match status" value="1"/>
</dbReference>
<dbReference type="SUPFAM" id="SSF55073">
    <property type="entry name" value="Nucleotide cyclase"/>
    <property type="match status" value="1"/>
</dbReference>
<evidence type="ECO:0000313" key="7">
    <source>
        <dbReference type="Proteomes" id="UP000245506"/>
    </source>
</evidence>
<proteinExistence type="predicted"/>
<dbReference type="CDD" id="cd01949">
    <property type="entry name" value="GGDEF"/>
    <property type="match status" value="1"/>
</dbReference>
<dbReference type="GO" id="GO:0052621">
    <property type="term" value="F:diguanylate cyclase activity"/>
    <property type="evidence" value="ECO:0007669"/>
    <property type="project" value="UniProtKB-EC"/>
</dbReference>
<dbReference type="InterPro" id="IPR043128">
    <property type="entry name" value="Rev_trsase/Diguanyl_cyclase"/>
</dbReference>
<dbReference type="PANTHER" id="PTHR45138:SF9">
    <property type="entry name" value="DIGUANYLATE CYCLASE DGCM-RELATED"/>
    <property type="match status" value="1"/>
</dbReference>
<comment type="cofactor">
    <cofactor evidence="1">
        <name>Mg(2+)</name>
        <dbReference type="ChEBI" id="CHEBI:18420"/>
    </cofactor>
</comment>
<dbReference type="PROSITE" id="PS50887">
    <property type="entry name" value="GGDEF"/>
    <property type="match status" value="1"/>
</dbReference>
<feature type="transmembrane region" description="Helical" evidence="4">
    <location>
        <begin position="77"/>
        <end position="98"/>
    </location>
</feature>
<feature type="transmembrane region" description="Helical" evidence="4">
    <location>
        <begin position="118"/>
        <end position="135"/>
    </location>
</feature>
<dbReference type="InterPro" id="IPR000160">
    <property type="entry name" value="GGDEF_dom"/>
</dbReference>
<evidence type="ECO:0000259" key="5">
    <source>
        <dbReference type="PROSITE" id="PS50887"/>
    </source>
</evidence>
<dbReference type="InterPro" id="IPR007894">
    <property type="entry name" value="MASE2"/>
</dbReference>
<keyword evidence="4" id="KW-0812">Transmembrane</keyword>
<dbReference type="FunFam" id="3.30.70.270:FF:000001">
    <property type="entry name" value="Diguanylate cyclase domain protein"/>
    <property type="match status" value="1"/>
</dbReference>
<protein>
    <recommendedName>
        <fullName evidence="2">diguanylate cyclase</fullName>
        <ecNumber evidence="2">2.7.7.65</ecNumber>
    </recommendedName>
</protein>
<dbReference type="Pfam" id="PF00990">
    <property type="entry name" value="GGDEF"/>
    <property type="match status" value="1"/>
</dbReference>
<evidence type="ECO:0000256" key="4">
    <source>
        <dbReference type="SAM" id="Phobius"/>
    </source>
</evidence>
<reference evidence="6 7" key="1">
    <citation type="submission" date="2018-05" db="EMBL/GenBank/DDBJ databases">
        <title>Leucothrix arctica sp. nov., isolated from Arctic seawater.</title>
        <authorList>
            <person name="Choi A."/>
            <person name="Baek K."/>
        </authorList>
    </citation>
    <scope>NUCLEOTIDE SEQUENCE [LARGE SCALE GENOMIC DNA]</scope>
    <source>
        <strain evidence="6 7">IMCC9719</strain>
    </source>
</reference>
<dbReference type="Proteomes" id="UP000245506">
    <property type="component" value="Unassembled WGS sequence"/>
</dbReference>
<name>A0A317C5N8_9GAMM</name>
<dbReference type="InterPro" id="IPR029787">
    <property type="entry name" value="Nucleotide_cyclase"/>
</dbReference>
<evidence type="ECO:0000256" key="2">
    <source>
        <dbReference type="ARBA" id="ARBA00012528"/>
    </source>
</evidence>
<dbReference type="EMBL" id="QGKL01000042">
    <property type="protein sequence ID" value="PWQ93531.1"/>
    <property type="molecule type" value="Genomic_DNA"/>
</dbReference>
<evidence type="ECO:0000313" key="6">
    <source>
        <dbReference type="EMBL" id="PWQ93531.1"/>
    </source>
</evidence>
<keyword evidence="4" id="KW-0472">Membrane</keyword>
<comment type="caution">
    <text evidence="6">The sequence shown here is derived from an EMBL/GenBank/DDBJ whole genome shotgun (WGS) entry which is preliminary data.</text>
</comment>
<feature type="transmembrane region" description="Helical" evidence="4">
    <location>
        <begin position="21"/>
        <end position="38"/>
    </location>
</feature>
<accession>A0A317C5N8</accession>
<sequence>MIKKRKNSIERIGRQIYPLRVFGLILFSISIVLSQSKLGLGFDAWSIIAIAICLIYPHIGLLWYLKDECRETEIKLMQIDMALVGVLIGVINFNPAIALPYLIANSAANYALRGMKQVVHGLSLVFITTMLVFIFRDQPAVTQADSIELLSPFLYLIIVTHYMGHLSYMRGVSLLRRKIDAEETSKLDFLTGLNNRRSMFDKARLNDKDPKANDHDTTLIMADVDHFKRVNDTHGHNHGDAVLIQVSELIKSSLRGTDVVARWGGEEFLVLLTKTNIEQGVSVAENIRETIANKPFIYDGVEHKVTLTLGIATYGANSNFEETIQRADKALYEGKESGRNRVVTFDPALV</sequence>
<dbReference type="AlphaFoldDB" id="A0A317C5N8"/>